<accession>A0A1J4KJP1</accession>
<dbReference type="Gene3D" id="3.90.70.10">
    <property type="entry name" value="Cysteine proteinases"/>
    <property type="match status" value="1"/>
</dbReference>
<dbReference type="InterPro" id="IPR001394">
    <property type="entry name" value="Peptidase_C19_UCH"/>
</dbReference>
<dbReference type="Pfam" id="PF00443">
    <property type="entry name" value="UCH"/>
    <property type="match status" value="1"/>
</dbReference>
<evidence type="ECO:0000313" key="2">
    <source>
        <dbReference type="EMBL" id="OHT11322.1"/>
    </source>
</evidence>
<dbReference type="InterPro" id="IPR028889">
    <property type="entry name" value="USP"/>
</dbReference>
<evidence type="ECO:0000313" key="3">
    <source>
        <dbReference type="Proteomes" id="UP000179807"/>
    </source>
</evidence>
<dbReference type="GO" id="GO:0004843">
    <property type="term" value="F:cysteine-type deubiquitinase activity"/>
    <property type="evidence" value="ECO:0007669"/>
    <property type="project" value="InterPro"/>
</dbReference>
<dbReference type="PANTHER" id="PTHR24006">
    <property type="entry name" value="UBIQUITIN CARBOXYL-TERMINAL HYDROLASE"/>
    <property type="match status" value="1"/>
</dbReference>
<dbReference type="RefSeq" id="XP_068364458.1">
    <property type="nucleotide sequence ID" value="XM_068500721.1"/>
</dbReference>
<dbReference type="InterPro" id="IPR038765">
    <property type="entry name" value="Papain-like_cys_pep_sf"/>
</dbReference>
<dbReference type="FunFam" id="3.90.70.10:FF:000090">
    <property type="entry name" value="Clan CA, family C19, ubiquitin hydrolase-like cysteine peptidase"/>
    <property type="match status" value="1"/>
</dbReference>
<dbReference type="EMBL" id="MLAK01000591">
    <property type="protein sequence ID" value="OHT11322.1"/>
    <property type="molecule type" value="Genomic_DNA"/>
</dbReference>
<dbReference type="OrthoDB" id="27652at2759"/>
<dbReference type="PANTHER" id="PTHR24006:SF827">
    <property type="entry name" value="UBIQUITIN CARBOXYL-TERMINAL HYDROLASE 34"/>
    <property type="match status" value="1"/>
</dbReference>
<organism evidence="2 3">
    <name type="scientific">Tritrichomonas foetus</name>
    <dbReference type="NCBI Taxonomy" id="1144522"/>
    <lineage>
        <taxon>Eukaryota</taxon>
        <taxon>Metamonada</taxon>
        <taxon>Parabasalia</taxon>
        <taxon>Tritrichomonadida</taxon>
        <taxon>Tritrichomonadidae</taxon>
        <taxon>Tritrichomonas</taxon>
    </lineage>
</organism>
<dbReference type="PROSITE" id="PS50235">
    <property type="entry name" value="USP_3"/>
    <property type="match status" value="1"/>
</dbReference>
<dbReference type="PROSITE" id="PS00973">
    <property type="entry name" value="USP_2"/>
    <property type="match status" value="1"/>
</dbReference>
<dbReference type="GO" id="GO:0016579">
    <property type="term" value="P:protein deubiquitination"/>
    <property type="evidence" value="ECO:0007669"/>
    <property type="project" value="InterPro"/>
</dbReference>
<proteinExistence type="predicted"/>
<protein>
    <recommendedName>
        <fullName evidence="1">USP domain-containing protein</fullName>
    </recommendedName>
</protein>
<dbReference type="SUPFAM" id="SSF54001">
    <property type="entry name" value="Cysteine proteinases"/>
    <property type="match status" value="1"/>
</dbReference>
<reference evidence="2" key="1">
    <citation type="submission" date="2016-10" db="EMBL/GenBank/DDBJ databases">
        <authorList>
            <person name="Benchimol M."/>
            <person name="Almeida L.G."/>
            <person name="Vasconcelos A.T."/>
            <person name="Perreira-Neves A."/>
            <person name="Rosa I.A."/>
            <person name="Tasca T."/>
            <person name="Bogo M.R."/>
            <person name="de Souza W."/>
        </authorList>
    </citation>
    <scope>NUCLEOTIDE SEQUENCE [LARGE SCALE GENOMIC DNA]</scope>
    <source>
        <strain evidence="2">K</strain>
    </source>
</reference>
<dbReference type="GO" id="GO:0005829">
    <property type="term" value="C:cytosol"/>
    <property type="evidence" value="ECO:0007669"/>
    <property type="project" value="TreeGrafter"/>
</dbReference>
<name>A0A1J4KJP1_9EUKA</name>
<dbReference type="PROSITE" id="PS00972">
    <property type="entry name" value="USP_1"/>
    <property type="match status" value="1"/>
</dbReference>
<keyword evidence="3" id="KW-1185">Reference proteome</keyword>
<dbReference type="GeneID" id="94835425"/>
<dbReference type="InterPro" id="IPR050164">
    <property type="entry name" value="Peptidase_C19"/>
</dbReference>
<dbReference type="Proteomes" id="UP000179807">
    <property type="component" value="Unassembled WGS sequence"/>
</dbReference>
<dbReference type="InterPro" id="IPR018200">
    <property type="entry name" value="USP_CS"/>
</dbReference>
<feature type="domain" description="USP" evidence="1">
    <location>
        <begin position="913"/>
        <end position="1210"/>
    </location>
</feature>
<sequence length="1539" mass="179177">MQMFQRDSLEFQMLGIRIFSQFLEAPNHITQEFFTILSNDLFVTKILTQDCHQEIVNQMIPIIMKMASVNLITPKELSNIWNNTFSLESLEKKLLQNTVSDILISMPFEKVKVFFSSIFESPDQTTDFFLDVSNIVVNFFSSRKSAPSDIVSFVFSLIFEYPHNSKKANTVIKNLSKLYSNENSKIFREKIIEIAKNTLKKHYSDFVIQLLINILNDSSVNYSNNLPPSAGRCLDESFILIIEGFISSNTETQSILPLYSILLCYYHKTINSNIMKKILENPNDATWDFLIQLLEKTRLDGFDLDSIGVISEFILQYNHFESDLYLYFLKLFILFNNIRCKMIRSLGDISSNLPIPKRFDVYQIPLLGQEVIIKVILEAKSDQIAYQACEIFLFFFNQLRVHEEVLSIIQNLYDNSKNDQQFMRSIFLMKEYCQKFDDEQKMIVISHKTILSTIQDSINNIVIQVKTPDNNEVRLEIQEGSRANKILVIIAPYLPKSIKNYTIEFENKTISPTSVINESFSKSPLLIIEKRQSTPGFTSDCLPSEILDQCQFPHILFDNLNRHIDQKIIQSIDNSIDHSDYSDKLNEKIFELLSYLPSDDVLFELTNNIEETQKLLYSVCNKYSLRYFLQIIFWRMKCPKYAKMYSTFLISYFLNIFRDRNSAIYLADELILIIGLIFDNSTSNNELLLPMFELLSYQTVSPGTKINIARIFQKIDNFKISEIIYFDDLKLLHKVLFNITKEVWDVLKPCILKSSASEIFFSESLQVLLRKKSQFHSEIFVYFLPKLSFDSASLNIDLLIQILKRNQNTEISQSIQKMIKNYETSNKLDPNTNFQIIEVIKSLIMAVQECTNMDVMTILYETITYLASLSDKTRNIQNEFIEKIVNYNFLKWSFMPDSISANYSDTNFLYQFKGIRNLGATCYMNSALQQLFYIPAFRYLVSKAEPDHFIPSLQNLIYRMEYTKRKYVDPDIFFHEFSNKHCGIFAVGEQQDSQEFIQFFLDDLPKDVHNLFEGVIENTTYELSTGKLISHQDESFISLPLSVEYHNIQESLKGFFKNQLFRGENKYQTNDGDKIEAKAVPKLKKSPDILILQLKRFHYDTRTKERAKINSKFVFSNDISLNDFMVNNTGGENYILNGVVVHRGNGMHGHYTSLINSNGKWLKFDDTEVNEIDQQTFENEAFGNDSNAMNNQLYEGMNNINGYIIFYIKNNSTLTLKNEDGSENQININDDSLHSIIPDDIRNEIEEENRMYLYEQCIFDQPTLNYIVQQASPLQNLLYFFKVFCHSKLTHFIPDITKKIISVSQDEAFSSLIFLTENFQSLVFPVFNQCNVAEMTKAASDIIVRLITLVFSTHPENVQPEQVQACGELVFSFISCLKKLVPKWHQIHEVGRLINQFLDITIVALNYAITSNWVVPLVEFVLYVYDGSRSDSVLRITDISSIFINLTLIISYKDKDFSHLIKNLLRINQMVKWSKAYSCYKNMLFKCLECNLFSIEEISRELPDEFTRSKVISYQIQKATPETFQQVFHSLISQRIEPK</sequence>
<comment type="caution">
    <text evidence="2">The sequence shown here is derived from an EMBL/GenBank/DDBJ whole genome shotgun (WGS) entry which is preliminary data.</text>
</comment>
<dbReference type="VEuPathDB" id="TrichDB:TRFO_19307"/>
<gene>
    <name evidence="2" type="ORF">TRFO_19307</name>
</gene>
<dbReference type="GO" id="GO:0005634">
    <property type="term" value="C:nucleus"/>
    <property type="evidence" value="ECO:0007669"/>
    <property type="project" value="TreeGrafter"/>
</dbReference>
<evidence type="ECO:0000259" key="1">
    <source>
        <dbReference type="PROSITE" id="PS50235"/>
    </source>
</evidence>